<dbReference type="EMBL" id="PGFG01000001">
    <property type="protein sequence ID" value="PJJ75677.1"/>
    <property type="molecule type" value="Genomic_DNA"/>
</dbReference>
<dbReference type="Gene3D" id="2.60.40.1120">
    <property type="entry name" value="Carboxypeptidase-like, regulatory domain"/>
    <property type="match status" value="1"/>
</dbReference>
<comment type="caution">
    <text evidence="9">The sequence shown here is derived from an EMBL/GenBank/DDBJ whole genome shotgun (WGS) entry which is preliminary data.</text>
</comment>
<sequence>MKSYAYYQLLFSKPWKKISLIMRITTVLMLILFLQVSARSYSQNERTFSFDFNSIRLGKALILIEKQSQYRFLYNNKVVEAGLHVNLQVKDASIDEVLHQIIPEGLTYQILPNHVVVILPAGEHVQVVRVSGVVRDSAGHPLAGVTVKIKGTSTGTVTDAEGRFSIEAPDQNAVLVFTYVGYQTMEVPVSSYTAGQELAITLHQMTSALNELVVVGYGTQRRSDITGSVTSVPEYRLSAQVPYTNVLQLMEGSVAGMQVSQPSAAPGRSANILVRGVNSINASTSPLVVVDGVPFSGASNDINPNDIASIEILKDASAMAIYGARGANGVILITTKRGATGKPVIHYNVYGGLEFMAHELTPMNGPEYIQKNITYAQQAGLNPIDTVRNASEKPNYYAGRTTDWIKEVSQQGYIHNHNLSISGGNEYIHYYLSGELLKEIGILKGYQYHRASVRANIDANITPWLTIGTSSYYTSNNYDGGHVNLTLAERQSPYGQEYNPDGTYAIYPMYPVGILFPNPLLGLYEPVINRANNLTGNFFLQIKPFIKGLQYKLNGSYSYMPSRYDDYTGRNMGDQIGTAHVNNSESKSWLVENILTYNRDFGKHHVDLTAVYSAQKDQNFYSNITGQNFVNDQLSFNNIGAAKVITASSGYSASTILSQLIRLNYNFSNKYLFTFTTRRDGYSGLGSETSKHGVFPSVAVGWNIADEKFMKPVRAVNALKLRISYGTTGKSSISPYQTLTTQGVVQYVFDGVTTIGFLASNLGNSKLKWETTTGTSIGVDFSLLNFRLNGTIEVYKNKTNNLLLRRQIPIITGYSSIWDNIGKLQNKGLDITLNTVNIQTHRFKWETNLNISINRNKLLQLYGDNKDDIGNRWFLGKSLYAVYDYKMIGVWQVGENHDVDPSAKPGYLKFADINGDGVINSSDRVYLGTSLPKWTGGMINTFHYGQFSLSVFVQTFQGALKNNPTLDWADQAYVYNLPRDVGYWTAENKSNTRPSLVYSNPRGYGYPSKDNFTRIKDVTLSYTFTSRMLQNWHLHDLMVYLSGRNLHTFTKWIGWDPETQNDGGSGYNPYDYPQVTYFILGINIGL</sequence>
<keyword evidence="5 7" id="KW-0472">Membrane</keyword>
<dbReference type="Proteomes" id="UP000230000">
    <property type="component" value="Unassembled WGS sequence"/>
</dbReference>
<evidence type="ECO:0000256" key="5">
    <source>
        <dbReference type="ARBA" id="ARBA00023136"/>
    </source>
</evidence>
<dbReference type="NCBIfam" id="TIGR04056">
    <property type="entry name" value="OMP_RagA_SusC"/>
    <property type="match status" value="1"/>
</dbReference>
<evidence type="ECO:0000313" key="10">
    <source>
        <dbReference type="Proteomes" id="UP000230000"/>
    </source>
</evidence>
<evidence type="ECO:0000313" key="9">
    <source>
        <dbReference type="EMBL" id="PJJ75677.1"/>
    </source>
</evidence>
<feature type="domain" description="TonB-dependent receptor plug" evidence="8">
    <location>
        <begin position="223"/>
        <end position="330"/>
    </location>
</feature>
<reference evidence="9 10" key="1">
    <citation type="submission" date="2017-11" db="EMBL/GenBank/DDBJ databases">
        <title>Genomic Encyclopedia of Archaeal and Bacterial Type Strains, Phase II (KMG-II): From Individual Species to Whole Genera.</title>
        <authorList>
            <person name="Goeker M."/>
        </authorList>
    </citation>
    <scope>NUCLEOTIDE SEQUENCE [LARGE SCALE GENOMIC DNA]</scope>
    <source>
        <strain evidence="9 10">DSM 27268</strain>
    </source>
</reference>
<dbReference type="NCBIfam" id="TIGR04057">
    <property type="entry name" value="SusC_RagA_signa"/>
    <property type="match status" value="1"/>
</dbReference>
<dbReference type="SUPFAM" id="SSF49464">
    <property type="entry name" value="Carboxypeptidase regulatory domain-like"/>
    <property type="match status" value="1"/>
</dbReference>
<dbReference type="Pfam" id="PF07715">
    <property type="entry name" value="Plug"/>
    <property type="match status" value="1"/>
</dbReference>
<dbReference type="Pfam" id="PF13715">
    <property type="entry name" value="CarbopepD_reg_2"/>
    <property type="match status" value="1"/>
</dbReference>
<evidence type="ECO:0000259" key="8">
    <source>
        <dbReference type="Pfam" id="PF07715"/>
    </source>
</evidence>
<protein>
    <submittedName>
        <fullName evidence="9">TonB-linked SusC/RagA family outer membrane protein</fullName>
    </submittedName>
</protein>
<keyword evidence="4 7" id="KW-0812">Transmembrane</keyword>
<dbReference type="InterPro" id="IPR008969">
    <property type="entry name" value="CarboxyPept-like_regulatory"/>
</dbReference>
<keyword evidence="2 7" id="KW-0813">Transport</keyword>
<keyword evidence="10" id="KW-1185">Reference proteome</keyword>
<gene>
    <name evidence="9" type="ORF">BXY57_1259</name>
</gene>
<dbReference type="InterPro" id="IPR023997">
    <property type="entry name" value="TonB-dep_OMP_SusC/RagA_CS"/>
</dbReference>
<proteinExistence type="inferred from homology"/>
<dbReference type="InterPro" id="IPR039426">
    <property type="entry name" value="TonB-dep_rcpt-like"/>
</dbReference>
<keyword evidence="3 7" id="KW-1134">Transmembrane beta strand</keyword>
<accession>A0A2M9CUU4</accession>
<dbReference type="AlphaFoldDB" id="A0A2M9CUU4"/>
<keyword evidence="6 7" id="KW-0998">Cell outer membrane</keyword>
<organism evidence="9 10">
    <name type="scientific">Thermoflavifilum aggregans</name>
    <dbReference type="NCBI Taxonomy" id="454188"/>
    <lineage>
        <taxon>Bacteria</taxon>
        <taxon>Pseudomonadati</taxon>
        <taxon>Bacteroidota</taxon>
        <taxon>Chitinophagia</taxon>
        <taxon>Chitinophagales</taxon>
        <taxon>Chitinophagaceae</taxon>
        <taxon>Thermoflavifilum</taxon>
    </lineage>
</organism>
<evidence type="ECO:0000256" key="1">
    <source>
        <dbReference type="ARBA" id="ARBA00004571"/>
    </source>
</evidence>
<dbReference type="InterPro" id="IPR037066">
    <property type="entry name" value="Plug_dom_sf"/>
</dbReference>
<dbReference type="InterPro" id="IPR036942">
    <property type="entry name" value="Beta-barrel_TonB_sf"/>
</dbReference>
<comment type="similarity">
    <text evidence="7">Belongs to the TonB-dependent receptor family.</text>
</comment>
<name>A0A2M9CUU4_9BACT</name>
<evidence type="ECO:0000256" key="2">
    <source>
        <dbReference type="ARBA" id="ARBA00022448"/>
    </source>
</evidence>
<evidence type="ECO:0000256" key="6">
    <source>
        <dbReference type="ARBA" id="ARBA00023237"/>
    </source>
</evidence>
<evidence type="ECO:0000256" key="3">
    <source>
        <dbReference type="ARBA" id="ARBA00022452"/>
    </source>
</evidence>
<dbReference type="SUPFAM" id="SSF56935">
    <property type="entry name" value="Porins"/>
    <property type="match status" value="1"/>
</dbReference>
<dbReference type="PROSITE" id="PS52016">
    <property type="entry name" value="TONB_DEPENDENT_REC_3"/>
    <property type="match status" value="1"/>
</dbReference>
<dbReference type="GO" id="GO:0009279">
    <property type="term" value="C:cell outer membrane"/>
    <property type="evidence" value="ECO:0007669"/>
    <property type="project" value="UniProtKB-SubCell"/>
</dbReference>
<evidence type="ECO:0000256" key="7">
    <source>
        <dbReference type="PROSITE-ProRule" id="PRU01360"/>
    </source>
</evidence>
<dbReference type="InterPro" id="IPR023996">
    <property type="entry name" value="TonB-dep_OMP_SusC/RagA"/>
</dbReference>
<evidence type="ECO:0000256" key="4">
    <source>
        <dbReference type="ARBA" id="ARBA00022692"/>
    </source>
</evidence>
<comment type="subcellular location">
    <subcellularLocation>
        <location evidence="1 7">Cell outer membrane</location>
        <topology evidence="1 7">Multi-pass membrane protein</topology>
    </subcellularLocation>
</comment>
<dbReference type="Gene3D" id="2.40.170.20">
    <property type="entry name" value="TonB-dependent receptor, beta-barrel domain"/>
    <property type="match status" value="1"/>
</dbReference>
<dbReference type="InterPro" id="IPR012910">
    <property type="entry name" value="Plug_dom"/>
</dbReference>
<dbReference type="Gene3D" id="2.170.130.10">
    <property type="entry name" value="TonB-dependent receptor, plug domain"/>
    <property type="match status" value="1"/>
</dbReference>